<dbReference type="OrthoDB" id="524165at2759"/>
<evidence type="ECO:0000313" key="6">
    <source>
        <dbReference type="EnsemblMetazoa" id="XP_019770236.1"/>
    </source>
</evidence>
<proteinExistence type="inferred from homology"/>
<evidence type="ECO:0000313" key="7">
    <source>
        <dbReference type="Proteomes" id="UP000019118"/>
    </source>
</evidence>
<sequence>MSTSNPSYKPSEGKREEFRKYLEKNGVMRALTRVLVNLYEEVDKPEDALEYIRDKLAVIAGLETNKQLQTKLNDAEDRIKELEAALQTEEKTGKVDRSSLTDGSATQQADIAPAEDVTAKADDPVSPTEEPPSSETQDSADVEQ</sequence>
<dbReference type="GO" id="GO:0005634">
    <property type="term" value="C:nucleus"/>
    <property type="evidence" value="ECO:0007669"/>
    <property type="project" value="UniProtKB-SubCell"/>
</dbReference>
<feature type="non-terminal residue" evidence="5">
    <location>
        <position position="1"/>
    </location>
</feature>
<evidence type="ECO:0000256" key="4">
    <source>
        <dbReference type="SAM" id="MobiDB-lite"/>
    </source>
</evidence>
<comment type="similarity">
    <text evidence="2">Belongs to the AMY1 family.</text>
</comment>
<evidence type="ECO:0000256" key="1">
    <source>
        <dbReference type="ARBA" id="ARBA00004123"/>
    </source>
</evidence>
<evidence type="ECO:0008006" key="8">
    <source>
        <dbReference type="Google" id="ProtNLM"/>
    </source>
</evidence>
<dbReference type="PANTHER" id="PTHR13168">
    <property type="entry name" value="ASSOCIATE OF C-MYC AMY-1"/>
    <property type="match status" value="1"/>
</dbReference>
<feature type="region of interest" description="Disordered" evidence="4">
    <location>
        <begin position="83"/>
        <end position="144"/>
    </location>
</feature>
<dbReference type="OMA" id="PENPMDY"/>
<dbReference type="PRINTS" id="PR02028">
    <property type="entry name" value="CMYCBINDINGP"/>
</dbReference>
<evidence type="ECO:0000256" key="2">
    <source>
        <dbReference type="ARBA" id="ARBA00009389"/>
    </source>
</evidence>
<feature type="compositionally biased region" description="Polar residues" evidence="4">
    <location>
        <begin position="100"/>
        <end position="109"/>
    </location>
</feature>
<evidence type="ECO:0000256" key="3">
    <source>
        <dbReference type="ARBA" id="ARBA00023242"/>
    </source>
</evidence>
<comment type="subcellular location">
    <subcellularLocation>
        <location evidence="1">Nucleus</location>
    </subcellularLocation>
</comment>
<dbReference type="AlphaFoldDB" id="N6TWH5"/>
<feature type="compositionally biased region" description="Basic and acidic residues" evidence="4">
    <location>
        <begin position="83"/>
        <end position="99"/>
    </location>
</feature>
<organism evidence="5">
    <name type="scientific">Dendroctonus ponderosae</name>
    <name type="common">Mountain pine beetle</name>
    <dbReference type="NCBI Taxonomy" id="77166"/>
    <lineage>
        <taxon>Eukaryota</taxon>
        <taxon>Metazoa</taxon>
        <taxon>Ecdysozoa</taxon>
        <taxon>Arthropoda</taxon>
        <taxon>Hexapoda</taxon>
        <taxon>Insecta</taxon>
        <taxon>Pterygota</taxon>
        <taxon>Neoptera</taxon>
        <taxon>Endopterygota</taxon>
        <taxon>Coleoptera</taxon>
        <taxon>Polyphaga</taxon>
        <taxon>Cucujiformia</taxon>
        <taxon>Curculionidae</taxon>
        <taxon>Scolytinae</taxon>
        <taxon>Dendroctonus</taxon>
    </lineage>
</organism>
<dbReference type="PANTHER" id="PTHR13168:SF0">
    <property type="entry name" value="C-MYC-BINDING PROTEIN"/>
    <property type="match status" value="1"/>
</dbReference>
<reference evidence="6" key="2">
    <citation type="submission" date="2024-08" db="UniProtKB">
        <authorList>
            <consortium name="EnsemblMetazoa"/>
        </authorList>
    </citation>
    <scope>IDENTIFICATION</scope>
</reference>
<name>N6TWH5_DENPD</name>
<keyword evidence="3" id="KW-0539">Nucleus</keyword>
<dbReference type="EMBL" id="KB738993">
    <property type="protein sequence ID" value="ENN82413.1"/>
    <property type="molecule type" value="Genomic_DNA"/>
</dbReference>
<protein>
    <recommendedName>
        <fullName evidence="8">c-Myc-binding protein</fullName>
    </recommendedName>
</protein>
<dbReference type="GO" id="GO:0003713">
    <property type="term" value="F:transcription coactivator activity"/>
    <property type="evidence" value="ECO:0007669"/>
    <property type="project" value="InterPro"/>
</dbReference>
<dbReference type="HOGENOM" id="CLU_1798425_0_0_1"/>
<gene>
    <name evidence="6" type="primary">109544475</name>
    <name evidence="5" type="ORF">YQE_01212</name>
</gene>
<reference evidence="5 7" key="1">
    <citation type="journal article" date="2013" name="Genome Biol.">
        <title>Draft genome of the mountain pine beetle, Dendroctonus ponderosae Hopkins, a major forest pest.</title>
        <authorList>
            <person name="Keeling C.I."/>
            <person name="Yuen M.M."/>
            <person name="Liao N.Y."/>
            <person name="Docking T.R."/>
            <person name="Chan S.K."/>
            <person name="Taylor G.A."/>
            <person name="Palmquist D.L."/>
            <person name="Jackman S.D."/>
            <person name="Nguyen A."/>
            <person name="Li M."/>
            <person name="Henderson H."/>
            <person name="Janes J.K."/>
            <person name="Zhao Y."/>
            <person name="Pandoh P."/>
            <person name="Moore R."/>
            <person name="Sperling F.A."/>
            <person name="Huber D.P."/>
            <person name="Birol I."/>
            <person name="Jones S.J."/>
            <person name="Bohlmann J."/>
        </authorList>
    </citation>
    <scope>NUCLEOTIDE SEQUENCE</scope>
</reference>
<dbReference type="EnsemblMetazoa" id="XM_019914677.1">
    <property type="protein sequence ID" value="XP_019770236.1"/>
    <property type="gene ID" value="LOC109544475"/>
</dbReference>
<dbReference type="InterPro" id="IPR026060">
    <property type="entry name" value="AMY1"/>
</dbReference>
<feature type="compositionally biased region" description="Low complexity" evidence="4">
    <location>
        <begin position="126"/>
        <end position="136"/>
    </location>
</feature>
<evidence type="ECO:0000313" key="5">
    <source>
        <dbReference type="EMBL" id="ENN82413.1"/>
    </source>
</evidence>
<accession>N6TWH5</accession>
<dbReference type="Proteomes" id="UP000019118">
    <property type="component" value="Unassembled WGS sequence"/>
</dbReference>
<keyword evidence="7" id="KW-1185">Reference proteome</keyword>